<dbReference type="eggNOG" id="COG2930">
    <property type="taxonomic scope" value="Bacteria"/>
</dbReference>
<dbReference type="CDD" id="cd11524">
    <property type="entry name" value="SYLF"/>
    <property type="match status" value="1"/>
</dbReference>
<feature type="domain" description="Ysc84 actin-binding" evidence="1">
    <location>
        <begin position="145"/>
        <end position="227"/>
    </location>
</feature>
<dbReference type="AlphaFoldDB" id="Q1LIS1"/>
<dbReference type="STRING" id="266264.Rmet_3083"/>
<gene>
    <name evidence="2" type="ordered locus">Rmet_3083</name>
</gene>
<evidence type="ECO:0000313" key="2">
    <source>
        <dbReference type="EMBL" id="ABF09955.1"/>
    </source>
</evidence>
<organism evidence="2 3">
    <name type="scientific">Cupriavidus metallidurans (strain ATCC 43123 / DSM 2839 / NBRC 102507 / CH34)</name>
    <name type="common">Ralstonia metallidurans</name>
    <dbReference type="NCBI Taxonomy" id="266264"/>
    <lineage>
        <taxon>Bacteria</taxon>
        <taxon>Pseudomonadati</taxon>
        <taxon>Pseudomonadota</taxon>
        <taxon>Betaproteobacteria</taxon>
        <taxon>Burkholderiales</taxon>
        <taxon>Burkholderiaceae</taxon>
        <taxon>Cupriavidus</taxon>
    </lineage>
</organism>
<name>Q1LIS1_CUPMC</name>
<accession>Q1LIS1</accession>
<keyword evidence="2" id="KW-0449">Lipoprotein</keyword>
<dbReference type="InterPro" id="IPR007461">
    <property type="entry name" value="Ysc84_actin-binding"/>
</dbReference>
<protein>
    <submittedName>
        <fullName evidence="2">Lipoprotein</fullName>
    </submittedName>
</protein>
<dbReference type="Pfam" id="PF04366">
    <property type="entry name" value="Ysc84"/>
    <property type="match status" value="1"/>
</dbReference>
<sequence length="231" mass="23898">MSDSKSRIVRQNRICGSASHAYALEAVKTLQPLEESMKRRTFLSAGSAGLVGLTGLGALAGCSVTGPTDSGDSASKRREINVGATDTLNRLYATTKSAQELGAKAKGILIFPKLLSAGFIVGGEYGDGVLRAGGADRGYYRAISGSFGFQAGAQSKAFVLMFMTQEAYDKFVHSSGWQVGADATVALATIGANGQIDTNTAQQPIIGFAMTNAGLMAGLSLEGTKISKLSI</sequence>
<dbReference type="Proteomes" id="UP000002429">
    <property type="component" value="Chromosome"/>
</dbReference>
<evidence type="ECO:0000259" key="1">
    <source>
        <dbReference type="Pfam" id="PF04366"/>
    </source>
</evidence>
<dbReference type="EMBL" id="CP000352">
    <property type="protein sequence ID" value="ABF09955.1"/>
    <property type="molecule type" value="Genomic_DNA"/>
</dbReference>
<proteinExistence type="predicted"/>
<dbReference type="HOGENOM" id="CLU_100983_0_0_4"/>
<evidence type="ECO:0000313" key="3">
    <source>
        <dbReference type="Proteomes" id="UP000002429"/>
    </source>
</evidence>
<dbReference type="KEGG" id="rme:Rmet_3083"/>
<keyword evidence="3" id="KW-1185">Reference proteome</keyword>
<reference evidence="3" key="1">
    <citation type="journal article" date="2010" name="PLoS ONE">
        <title>The complete genome sequence of Cupriavidus metallidurans strain CH34, a master survivalist in harsh and anthropogenic environments.</title>
        <authorList>
            <person name="Janssen P.J."/>
            <person name="Van Houdt R."/>
            <person name="Moors H."/>
            <person name="Monsieurs P."/>
            <person name="Morin N."/>
            <person name="Michaux A."/>
            <person name="Benotmane M.A."/>
            <person name="Leys N."/>
            <person name="Vallaeys T."/>
            <person name="Lapidus A."/>
            <person name="Monchy S."/>
            <person name="Medigue C."/>
            <person name="Taghavi S."/>
            <person name="McCorkle S."/>
            <person name="Dunn J."/>
            <person name="van der Lelie D."/>
            <person name="Mergeay M."/>
        </authorList>
    </citation>
    <scope>NUCLEOTIDE SEQUENCE [LARGE SCALE GENOMIC DNA]</scope>
    <source>
        <strain evidence="3">ATCC 43123 / DSM 2839 / NBRC 102507 / CH34</strain>
    </source>
</reference>